<evidence type="ECO:0000313" key="5">
    <source>
        <dbReference type="Proteomes" id="UP000029846"/>
    </source>
</evidence>
<evidence type="ECO:0000256" key="3">
    <source>
        <dbReference type="SAM" id="SignalP"/>
    </source>
</evidence>
<dbReference type="OrthoDB" id="1495621at2"/>
<dbReference type="eggNOG" id="COG3470">
    <property type="taxonomic scope" value="Bacteria"/>
</dbReference>
<dbReference type="PIRSF" id="PIRSF017018">
    <property type="entry name" value="Tp34"/>
    <property type="match status" value="1"/>
</dbReference>
<comment type="similarity">
    <text evidence="1">Belongs to the UPF0423 family.</text>
</comment>
<sequence>MKMNRTLLRSTCLIAAMGLPMAAGAQAEFKEYPIGEPVEMNTLEVAAVYLAPIDMEPRGIDLPAAEADIHLEADIHALQGNPNGFGVGEWVPSLTVSYRLENLDTGRVLTGNLMPMVAVDGPHYGSNIKMPGAGNYRLVYNVDPPSRQGFGRHTDEASGVGKWFQPFEAEFAFEYVPLN</sequence>
<protein>
    <submittedName>
        <fullName evidence="4">Iron transporter</fullName>
    </submittedName>
</protein>
<keyword evidence="5" id="KW-1185">Reference proteome</keyword>
<proteinExistence type="inferred from homology"/>
<feature type="signal peptide" evidence="3">
    <location>
        <begin position="1"/>
        <end position="27"/>
    </location>
</feature>
<organism evidence="4 5">
    <name type="scientific">Paracoccus halophilus</name>
    <dbReference type="NCBI Taxonomy" id="376733"/>
    <lineage>
        <taxon>Bacteria</taxon>
        <taxon>Pseudomonadati</taxon>
        <taxon>Pseudomonadota</taxon>
        <taxon>Alphaproteobacteria</taxon>
        <taxon>Rhodobacterales</taxon>
        <taxon>Paracoccaceae</taxon>
        <taxon>Paracoccus</taxon>
    </lineage>
</organism>
<comment type="caution">
    <text evidence="4">The sequence shown here is derived from an EMBL/GenBank/DDBJ whole genome shotgun (WGS) entry which is preliminary data.</text>
</comment>
<dbReference type="EMBL" id="JRKN01000001">
    <property type="protein sequence ID" value="KGJ06660.1"/>
    <property type="molecule type" value="Genomic_DNA"/>
</dbReference>
<gene>
    <name evidence="4" type="ORF">IT41_00295</name>
</gene>
<dbReference type="AlphaFoldDB" id="A0A099F7I5"/>
<dbReference type="STRING" id="376733.SAMN04487972_102297"/>
<reference evidence="4 5" key="1">
    <citation type="submission" date="2014-09" db="EMBL/GenBank/DDBJ databases">
        <authorList>
            <person name="McGinnis J.M."/>
            <person name="Wolfgang W.J."/>
        </authorList>
    </citation>
    <scope>NUCLEOTIDE SEQUENCE [LARGE SCALE GENOMIC DNA]</scope>
    <source>
        <strain evidence="4 5">JCM 14014</strain>
    </source>
</reference>
<feature type="chain" id="PRO_5001954435" evidence="3">
    <location>
        <begin position="28"/>
        <end position="179"/>
    </location>
</feature>
<name>A0A099F7I5_9RHOB</name>
<reference evidence="4 5" key="2">
    <citation type="submission" date="2014-10" db="EMBL/GenBank/DDBJ databases">
        <title>Paracoccus sanguinis sp. nov., isolated from clinical specimens of New York State patients.</title>
        <authorList>
            <person name="Mingle L.A."/>
            <person name="Cole J.A."/>
            <person name="Lapierre P."/>
            <person name="Musser K.A."/>
        </authorList>
    </citation>
    <scope>NUCLEOTIDE SEQUENCE [LARGE SCALE GENOMIC DNA]</scope>
    <source>
        <strain evidence="4 5">JCM 14014</strain>
    </source>
</reference>
<dbReference type="InterPro" id="IPR018470">
    <property type="entry name" value="Metal-bd_Tp34-typ"/>
</dbReference>
<dbReference type="Gene3D" id="2.60.40.2480">
    <property type="entry name" value="Periplasmic metal-binding protein Tp34-type"/>
    <property type="match status" value="1"/>
</dbReference>
<dbReference type="RefSeq" id="WP_036737770.1">
    <property type="nucleotide sequence ID" value="NZ_FOJO01000002.1"/>
</dbReference>
<accession>A0A099F7I5</accession>
<dbReference type="Proteomes" id="UP000029846">
    <property type="component" value="Unassembled WGS sequence"/>
</dbReference>
<dbReference type="InterPro" id="IPR038482">
    <property type="entry name" value="Tp34-type_sf"/>
</dbReference>
<keyword evidence="2 3" id="KW-0732">Signal</keyword>
<evidence type="ECO:0000256" key="2">
    <source>
        <dbReference type="ARBA" id="ARBA00022729"/>
    </source>
</evidence>
<evidence type="ECO:0000313" key="4">
    <source>
        <dbReference type="EMBL" id="KGJ06660.1"/>
    </source>
</evidence>
<dbReference type="Pfam" id="PF10634">
    <property type="entry name" value="Iron_transport"/>
    <property type="match status" value="1"/>
</dbReference>
<evidence type="ECO:0000256" key="1">
    <source>
        <dbReference type="ARBA" id="ARBA00010013"/>
    </source>
</evidence>